<comment type="caution">
    <text evidence="9">The sequence shown here is derived from an EMBL/GenBank/DDBJ whole genome shotgun (WGS) entry which is preliminary data.</text>
</comment>
<dbReference type="InterPro" id="IPR042094">
    <property type="entry name" value="T2SS_GspF_sf"/>
</dbReference>
<dbReference type="AlphaFoldDB" id="A0A417YVG7"/>
<feature type="transmembrane region" description="Helical" evidence="7">
    <location>
        <begin position="110"/>
        <end position="129"/>
    </location>
</feature>
<keyword evidence="5 7" id="KW-1133">Transmembrane helix</keyword>
<dbReference type="PRINTS" id="PR00812">
    <property type="entry name" value="BCTERIALGSPF"/>
</dbReference>
<evidence type="ECO:0000256" key="2">
    <source>
        <dbReference type="ARBA" id="ARBA00005745"/>
    </source>
</evidence>
<keyword evidence="4 7" id="KW-0812">Transmembrane</keyword>
<reference evidence="9 10" key="1">
    <citation type="journal article" date="2017" name="Int. J. Syst. Evol. Microbiol.">
        <title>Bacillus notoginsengisoli sp. nov., a novel bacterium isolated from the rhizosphere of Panax notoginseng.</title>
        <authorList>
            <person name="Zhang M.Y."/>
            <person name="Cheng J."/>
            <person name="Cai Y."/>
            <person name="Zhang T.Y."/>
            <person name="Wu Y.Y."/>
            <person name="Manikprabhu D."/>
            <person name="Li W.J."/>
            <person name="Zhang Y.X."/>
        </authorList>
    </citation>
    <scope>NUCLEOTIDE SEQUENCE [LARGE SCALE GENOMIC DNA]</scope>
    <source>
        <strain evidence="9 10">JCM 30743</strain>
    </source>
</reference>
<comment type="similarity">
    <text evidence="2">Belongs to the GSP F family.</text>
</comment>
<feature type="transmembrane region" description="Helical" evidence="7">
    <location>
        <begin position="149"/>
        <end position="182"/>
    </location>
</feature>
<evidence type="ECO:0000256" key="5">
    <source>
        <dbReference type="ARBA" id="ARBA00022989"/>
    </source>
</evidence>
<evidence type="ECO:0000256" key="6">
    <source>
        <dbReference type="ARBA" id="ARBA00023136"/>
    </source>
</evidence>
<dbReference type="GO" id="GO:0005886">
    <property type="term" value="C:plasma membrane"/>
    <property type="evidence" value="ECO:0007669"/>
    <property type="project" value="UniProtKB-SubCell"/>
</dbReference>
<dbReference type="OrthoDB" id="1638902at2"/>
<sequence length="343" mass="39172">MRKKKWPLRDQADFLKKAGELLQRGYHIAEAIESLSWQMPGHRKNDLSSCLESLKNGLPFHKVLEEMGFNRELAGYVYFAEKHGNFAEAVLEGSSAILKRDKDSKKLLKLMYYPFILLAFTALLMIFVQKSLLPRFTMLFNTMGLEANFFTIVIAAFGKALPFIGWGAGAALFLCTGVYHLWFKKLPILSQRKLLLKIPFAGRLLRLIHTHYFSIQLSYLLNGGLSVFEALSFFEENTKQAFFSRTGRFMKEQLAGGEAFESILSGSPFFEPELSFIVRHGQDNGRLGEELYFYSKHCLSSLETRVEKFTRAVQPTMFLVIALLVVSIYMAILLPMFHMLDGI</sequence>
<feature type="domain" description="Type II secretion system protein GspF" evidence="8">
    <location>
        <begin position="14"/>
        <end position="128"/>
    </location>
</feature>
<dbReference type="Proteomes" id="UP000284416">
    <property type="component" value="Unassembled WGS sequence"/>
</dbReference>
<evidence type="ECO:0000259" key="8">
    <source>
        <dbReference type="Pfam" id="PF00482"/>
    </source>
</evidence>
<organism evidence="9 10">
    <name type="scientific">Neobacillus notoginsengisoli</name>
    <dbReference type="NCBI Taxonomy" id="1578198"/>
    <lineage>
        <taxon>Bacteria</taxon>
        <taxon>Bacillati</taxon>
        <taxon>Bacillota</taxon>
        <taxon>Bacilli</taxon>
        <taxon>Bacillales</taxon>
        <taxon>Bacillaceae</taxon>
        <taxon>Neobacillus</taxon>
    </lineage>
</organism>
<gene>
    <name evidence="9" type="ORF">D1B31_09000</name>
</gene>
<dbReference type="InterPro" id="IPR018076">
    <property type="entry name" value="T2SS_GspF_dom"/>
</dbReference>
<evidence type="ECO:0000256" key="7">
    <source>
        <dbReference type="SAM" id="Phobius"/>
    </source>
</evidence>
<dbReference type="PANTHER" id="PTHR30012">
    <property type="entry name" value="GENERAL SECRETION PATHWAY PROTEIN"/>
    <property type="match status" value="1"/>
</dbReference>
<dbReference type="NCBIfam" id="NF041012">
    <property type="entry name" value="T4P_ComGB"/>
    <property type="match status" value="1"/>
</dbReference>
<dbReference type="InterPro" id="IPR003004">
    <property type="entry name" value="GspF/PilC"/>
</dbReference>
<feature type="transmembrane region" description="Helical" evidence="7">
    <location>
        <begin position="317"/>
        <end position="337"/>
    </location>
</feature>
<dbReference type="EMBL" id="QWEG01000005">
    <property type="protein sequence ID" value="RHW41303.1"/>
    <property type="molecule type" value="Genomic_DNA"/>
</dbReference>
<protein>
    <submittedName>
        <fullName evidence="9">Type II secretion system F family protein</fullName>
    </submittedName>
</protein>
<proteinExistence type="inferred from homology"/>
<name>A0A417YVG7_9BACI</name>
<evidence type="ECO:0000256" key="4">
    <source>
        <dbReference type="ARBA" id="ARBA00022692"/>
    </source>
</evidence>
<comment type="subcellular location">
    <subcellularLocation>
        <location evidence="1">Cell membrane</location>
        <topology evidence="1">Multi-pass membrane protein</topology>
    </subcellularLocation>
</comment>
<feature type="domain" description="Type II secretion system protein GspF" evidence="8">
    <location>
        <begin position="213"/>
        <end position="335"/>
    </location>
</feature>
<evidence type="ECO:0000313" key="10">
    <source>
        <dbReference type="Proteomes" id="UP000284416"/>
    </source>
</evidence>
<keyword evidence="3" id="KW-1003">Cell membrane</keyword>
<dbReference type="PANTHER" id="PTHR30012:SF0">
    <property type="entry name" value="TYPE II SECRETION SYSTEM PROTEIN F-RELATED"/>
    <property type="match status" value="1"/>
</dbReference>
<evidence type="ECO:0000256" key="1">
    <source>
        <dbReference type="ARBA" id="ARBA00004651"/>
    </source>
</evidence>
<dbReference type="Pfam" id="PF00482">
    <property type="entry name" value="T2SSF"/>
    <property type="match status" value="2"/>
</dbReference>
<dbReference type="InterPro" id="IPR047692">
    <property type="entry name" value="T4P_ComGB"/>
</dbReference>
<dbReference type="Gene3D" id="1.20.81.30">
    <property type="entry name" value="Type II secretion system (T2SS), domain F"/>
    <property type="match status" value="2"/>
</dbReference>
<evidence type="ECO:0000313" key="9">
    <source>
        <dbReference type="EMBL" id="RHW41303.1"/>
    </source>
</evidence>
<evidence type="ECO:0000256" key="3">
    <source>
        <dbReference type="ARBA" id="ARBA00022475"/>
    </source>
</evidence>
<keyword evidence="10" id="KW-1185">Reference proteome</keyword>
<keyword evidence="6 7" id="KW-0472">Membrane</keyword>
<accession>A0A417YVG7</accession>